<feature type="compositionally biased region" description="Gly residues" evidence="1">
    <location>
        <begin position="51"/>
        <end position="67"/>
    </location>
</feature>
<name>A0A0A9AEI5_ARUDO</name>
<protein>
    <submittedName>
        <fullName evidence="2">Uncharacterized protein</fullName>
    </submittedName>
</protein>
<dbReference type="AlphaFoldDB" id="A0A0A9AEI5"/>
<feature type="compositionally biased region" description="Gly residues" evidence="1">
    <location>
        <begin position="102"/>
        <end position="121"/>
    </location>
</feature>
<sequence length="158" mass="15254">MYEEDSAAAFDAGMDGGYGYGTPARTSAPSATDGAAMAAPRKHSSSAAFGRGRGSGTSGGRGSGTSGGRCAIPEVGRGTVPSGRCAAVAPGGRGSVPAVGRGRAGGPQNGGRGTGGRGGAAGFVPPHSFSLAAVVDDSPPLGSNFFEVPSVRSCFCTR</sequence>
<reference evidence="2" key="2">
    <citation type="journal article" date="2015" name="Data Brief">
        <title>Shoot transcriptome of the giant reed, Arundo donax.</title>
        <authorList>
            <person name="Barrero R.A."/>
            <person name="Guerrero F.D."/>
            <person name="Moolhuijzen P."/>
            <person name="Goolsby J.A."/>
            <person name="Tidwell J."/>
            <person name="Bellgard S.E."/>
            <person name="Bellgard M.I."/>
        </authorList>
    </citation>
    <scope>NUCLEOTIDE SEQUENCE</scope>
    <source>
        <tissue evidence="2">Shoot tissue taken approximately 20 cm above the soil surface</tissue>
    </source>
</reference>
<feature type="region of interest" description="Disordered" evidence="1">
    <location>
        <begin position="25"/>
        <end position="122"/>
    </location>
</feature>
<organism evidence="2">
    <name type="scientific">Arundo donax</name>
    <name type="common">Giant reed</name>
    <name type="synonym">Donax arundinaceus</name>
    <dbReference type="NCBI Taxonomy" id="35708"/>
    <lineage>
        <taxon>Eukaryota</taxon>
        <taxon>Viridiplantae</taxon>
        <taxon>Streptophyta</taxon>
        <taxon>Embryophyta</taxon>
        <taxon>Tracheophyta</taxon>
        <taxon>Spermatophyta</taxon>
        <taxon>Magnoliopsida</taxon>
        <taxon>Liliopsida</taxon>
        <taxon>Poales</taxon>
        <taxon>Poaceae</taxon>
        <taxon>PACMAD clade</taxon>
        <taxon>Arundinoideae</taxon>
        <taxon>Arundineae</taxon>
        <taxon>Arundo</taxon>
    </lineage>
</organism>
<evidence type="ECO:0000313" key="2">
    <source>
        <dbReference type="EMBL" id="JAD45507.1"/>
    </source>
</evidence>
<evidence type="ECO:0000256" key="1">
    <source>
        <dbReference type="SAM" id="MobiDB-lite"/>
    </source>
</evidence>
<accession>A0A0A9AEI5</accession>
<proteinExistence type="predicted"/>
<reference evidence="2" key="1">
    <citation type="submission" date="2014-09" db="EMBL/GenBank/DDBJ databases">
        <authorList>
            <person name="Magalhaes I.L.F."/>
            <person name="Oliveira U."/>
            <person name="Santos F.R."/>
            <person name="Vidigal T.H.D.A."/>
            <person name="Brescovit A.D."/>
            <person name="Santos A.J."/>
        </authorList>
    </citation>
    <scope>NUCLEOTIDE SEQUENCE</scope>
    <source>
        <tissue evidence="2">Shoot tissue taken approximately 20 cm above the soil surface</tissue>
    </source>
</reference>
<dbReference type="EMBL" id="GBRH01252388">
    <property type="protein sequence ID" value="JAD45507.1"/>
    <property type="molecule type" value="Transcribed_RNA"/>
</dbReference>